<feature type="compositionally biased region" description="Basic and acidic residues" evidence="1">
    <location>
        <begin position="24"/>
        <end position="41"/>
    </location>
</feature>
<name>A0A7W7R9K2_KITKI</name>
<dbReference type="AlphaFoldDB" id="A0A7W7R9K2"/>
<keyword evidence="3" id="KW-1185">Reference proteome</keyword>
<dbReference type="EMBL" id="JACHJV010000002">
    <property type="protein sequence ID" value="MBB4927967.1"/>
    <property type="molecule type" value="Genomic_DNA"/>
</dbReference>
<feature type="region of interest" description="Disordered" evidence="1">
    <location>
        <begin position="19"/>
        <end position="41"/>
    </location>
</feature>
<comment type="caution">
    <text evidence="2">The sequence shown here is derived from an EMBL/GenBank/DDBJ whole genome shotgun (WGS) entry which is preliminary data.</text>
</comment>
<evidence type="ECO:0000313" key="2">
    <source>
        <dbReference type="EMBL" id="MBB4927967.1"/>
    </source>
</evidence>
<protein>
    <submittedName>
        <fullName evidence="2">Uncharacterized protein</fullName>
    </submittedName>
</protein>
<reference evidence="2 3" key="1">
    <citation type="submission" date="2020-08" db="EMBL/GenBank/DDBJ databases">
        <title>Sequencing the genomes of 1000 actinobacteria strains.</title>
        <authorList>
            <person name="Klenk H.-P."/>
        </authorList>
    </citation>
    <scope>NUCLEOTIDE SEQUENCE [LARGE SCALE GENOMIC DNA]</scope>
    <source>
        <strain evidence="2 3">DSM 41654</strain>
    </source>
</reference>
<evidence type="ECO:0000256" key="1">
    <source>
        <dbReference type="SAM" id="MobiDB-lite"/>
    </source>
</evidence>
<accession>A0A7W7R9K2</accession>
<dbReference type="Proteomes" id="UP000540506">
    <property type="component" value="Unassembled WGS sequence"/>
</dbReference>
<evidence type="ECO:0000313" key="3">
    <source>
        <dbReference type="Proteomes" id="UP000540506"/>
    </source>
</evidence>
<gene>
    <name evidence="2" type="ORF">FHR34_007062</name>
</gene>
<proteinExistence type="predicted"/>
<organism evidence="2 3">
    <name type="scientific">Kitasatospora kifunensis</name>
    <name type="common">Streptomyces kifunensis</name>
    <dbReference type="NCBI Taxonomy" id="58351"/>
    <lineage>
        <taxon>Bacteria</taxon>
        <taxon>Bacillati</taxon>
        <taxon>Actinomycetota</taxon>
        <taxon>Actinomycetes</taxon>
        <taxon>Kitasatosporales</taxon>
        <taxon>Streptomycetaceae</taxon>
        <taxon>Kitasatospora</taxon>
    </lineage>
</organism>
<sequence length="41" mass="4405">MDPVDCFVPVGDLVVIRNGGGGQHEAHRFSRLSADGRRDPA</sequence>